<keyword evidence="2" id="KW-1185">Reference proteome</keyword>
<dbReference type="EMBL" id="SGPM01000072">
    <property type="protein sequence ID" value="THH30675.1"/>
    <property type="molecule type" value="Genomic_DNA"/>
</dbReference>
<sequence length="339" mass="38359">MADHSHMITTYAKPIHFALRNRITNNANPSAPPYKRSDGRVGKLVIVDDRGEVQFPWGVALNIMDWCPLAQTGTVAGKLQRRIMRTGYVLPVNAAIAGALLSEIYTTTSAAGSNDPRLRLKYRSSPIADFGICHGAVSVAPSDRLLFYSLGRQKIVDGQDPDNHYWLYFTSLKGEEVYLDCCMHPFNLAQLIRTVGYPPPQLEVTNIGVSPCHWTERQLLKRNLSIYTERSRMSFLHNSTLQEVMKRSVDRWSERDMSAFYGAVESLSEKPFPTPEKELLGKMLRLHCKNLGTVFETEQWKRYPRDPDIAFELDPGQKIAGLNEKTHPSTLFISETRTA</sequence>
<proteinExistence type="predicted"/>
<dbReference type="AlphaFoldDB" id="A0A4S4MXF9"/>
<gene>
    <name evidence="1" type="ORF">EUX98_g3529</name>
</gene>
<protein>
    <submittedName>
        <fullName evidence="1">Uncharacterized protein</fullName>
    </submittedName>
</protein>
<evidence type="ECO:0000313" key="2">
    <source>
        <dbReference type="Proteomes" id="UP000308730"/>
    </source>
</evidence>
<accession>A0A4S4MXF9</accession>
<name>A0A4S4MXF9_9APHY</name>
<dbReference type="OrthoDB" id="341421at2759"/>
<dbReference type="Proteomes" id="UP000308730">
    <property type="component" value="Unassembled WGS sequence"/>
</dbReference>
<reference evidence="1 2" key="1">
    <citation type="submission" date="2019-02" db="EMBL/GenBank/DDBJ databases">
        <title>Genome sequencing of the rare red list fungi Antrodiella citrinella (Flaviporus citrinellus).</title>
        <authorList>
            <person name="Buettner E."/>
            <person name="Kellner H."/>
        </authorList>
    </citation>
    <scope>NUCLEOTIDE SEQUENCE [LARGE SCALE GENOMIC DNA]</scope>
    <source>
        <strain evidence="1 2">DSM 108506</strain>
    </source>
</reference>
<evidence type="ECO:0000313" key="1">
    <source>
        <dbReference type="EMBL" id="THH30675.1"/>
    </source>
</evidence>
<organism evidence="1 2">
    <name type="scientific">Antrodiella citrinella</name>
    <dbReference type="NCBI Taxonomy" id="2447956"/>
    <lineage>
        <taxon>Eukaryota</taxon>
        <taxon>Fungi</taxon>
        <taxon>Dikarya</taxon>
        <taxon>Basidiomycota</taxon>
        <taxon>Agaricomycotina</taxon>
        <taxon>Agaricomycetes</taxon>
        <taxon>Polyporales</taxon>
        <taxon>Steccherinaceae</taxon>
        <taxon>Antrodiella</taxon>
    </lineage>
</organism>
<comment type="caution">
    <text evidence="1">The sequence shown here is derived from an EMBL/GenBank/DDBJ whole genome shotgun (WGS) entry which is preliminary data.</text>
</comment>